<feature type="domain" description="Transcription factor TFIIB cyclin-like" evidence="7">
    <location>
        <begin position="82"/>
        <end position="168"/>
    </location>
</feature>
<comment type="similarity">
    <text evidence="1">Belongs to the TFIIB family.</text>
</comment>
<dbReference type="PANTHER" id="PTHR11618">
    <property type="entry name" value="TRANSCRIPTION INITIATION FACTOR IIB-RELATED"/>
    <property type="match status" value="1"/>
</dbReference>
<dbReference type="PANTHER" id="PTHR11618:SF13">
    <property type="entry name" value="TRANSCRIPTION INITIATION FACTOR IIB"/>
    <property type="match status" value="1"/>
</dbReference>
<evidence type="ECO:0000256" key="4">
    <source>
        <dbReference type="ARBA" id="ARBA00023015"/>
    </source>
</evidence>
<dbReference type="PRINTS" id="PR00685">
    <property type="entry name" value="TIFACTORIIB"/>
</dbReference>
<dbReference type="AlphaFoldDB" id="A0A4P2VD29"/>
<dbReference type="InterPro" id="IPR036915">
    <property type="entry name" value="Cyclin-like_sf"/>
</dbReference>
<keyword evidence="8" id="KW-0648">Protein biosynthesis</keyword>
<evidence type="ECO:0000313" key="8">
    <source>
        <dbReference type="EMBL" id="BBE42051.1"/>
    </source>
</evidence>
<keyword evidence="3" id="KW-0677">Repeat</keyword>
<dbReference type="GO" id="GO:0003743">
    <property type="term" value="F:translation initiation factor activity"/>
    <property type="evidence" value="ECO:0007669"/>
    <property type="project" value="UniProtKB-KW"/>
</dbReference>
<protein>
    <recommendedName>
        <fullName evidence="2">Transcription initiation factor IIB</fullName>
    </recommendedName>
</protein>
<evidence type="ECO:0000256" key="3">
    <source>
        <dbReference type="ARBA" id="ARBA00022737"/>
    </source>
</evidence>
<evidence type="ECO:0000256" key="5">
    <source>
        <dbReference type="ARBA" id="ARBA00023163"/>
    </source>
</evidence>
<dbReference type="GO" id="GO:0070897">
    <property type="term" value="P:transcription preinitiation complex assembly"/>
    <property type="evidence" value="ECO:0007669"/>
    <property type="project" value="InterPro"/>
</dbReference>
<keyword evidence="5" id="KW-0804">Transcription</keyword>
<feature type="domain" description="Transcription factor TFIIB cyclin-like" evidence="7">
    <location>
        <begin position="181"/>
        <end position="262"/>
    </location>
</feature>
<proteinExistence type="inferred from homology"/>
<evidence type="ECO:0000256" key="6">
    <source>
        <dbReference type="SAM" id="MobiDB-lite"/>
    </source>
</evidence>
<dbReference type="GO" id="GO:0017025">
    <property type="term" value="F:TBP-class protein binding"/>
    <property type="evidence" value="ECO:0007669"/>
    <property type="project" value="InterPro"/>
</dbReference>
<sequence>MDLDTGEVVCARCGAVILERVEAEDGGERRWRGDLERGEHVGPPQSALHPIGRETVVGPGGGWEFSRLRAMDARGTRGDGERADAASAISAISGALSLPAPVQEEAMRIFLRVHGAGATRGRTTHGMAAAAVLAALRWMGIPRRIADVAEAAGMDRRVLWAHYRALVEALGDGRGSRSPRPEDFVARVASAVAPGRDAGRIARRALELLGALRDLDGESMEGKDPMGLAAGAVYLAAGAEGIRATQCGIAQAVGVTEVTVRHGASVIRAALTADARAELPQR</sequence>
<keyword evidence="9" id="KW-1185">Reference proteome</keyword>
<evidence type="ECO:0000259" key="7">
    <source>
        <dbReference type="Pfam" id="PF00382"/>
    </source>
</evidence>
<evidence type="ECO:0000256" key="1">
    <source>
        <dbReference type="ARBA" id="ARBA00010857"/>
    </source>
</evidence>
<keyword evidence="4" id="KW-0805">Transcription regulation</keyword>
<dbReference type="Gene3D" id="1.10.472.170">
    <property type="match status" value="1"/>
</dbReference>
<dbReference type="Pfam" id="PF00382">
    <property type="entry name" value="TFIIB"/>
    <property type="match status" value="2"/>
</dbReference>
<reference evidence="8 9" key="1">
    <citation type="journal article" date="2019" name="ISME J.">
        <title>Isolation and characterization of a thermophilic sulfur- and iron-reducing thaumarchaeote from a terrestrial acidic hot spring.</title>
        <authorList>
            <person name="Kato S."/>
            <person name="Itoh T."/>
            <person name="Yuki M."/>
            <person name="Nagamori M."/>
            <person name="Ohnishi M."/>
            <person name="Uematsu K."/>
            <person name="Suzuki K."/>
            <person name="Takashina T."/>
            <person name="Ohkuma M."/>
        </authorList>
    </citation>
    <scope>NUCLEOTIDE SEQUENCE [LARGE SCALE GENOMIC DNA]</scope>
    <source>
        <strain evidence="8 9">NAS-02</strain>
    </source>
</reference>
<dbReference type="SUPFAM" id="SSF47954">
    <property type="entry name" value="Cyclin-like"/>
    <property type="match status" value="2"/>
</dbReference>
<evidence type="ECO:0000313" key="9">
    <source>
        <dbReference type="Proteomes" id="UP000509448"/>
    </source>
</evidence>
<dbReference type="InterPro" id="IPR023486">
    <property type="entry name" value="TFIIB_CS"/>
</dbReference>
<dbReference type="EMBL" id="AP018732">
    <property type="protein sequence ID" value="BBE42051.1"/>
    <property type="molecule type" value="Genomic_DNA"/>
</dbReference>
<dbReference type="InterPro" id="IPR013150">
    <property type="entry name" value="TFIIB_cyclin"/>
</dbReference>
<gene>
    <name evidence="8" type="ORF">NAS2_0662</name>
</gene>
<dbReference type="Gene3D" id="1.10.472.10">
    <property type="entry name" value="Cyclin-like"/>
    <property type="match status" value="1"/>
</dbReference>
<dbReference type="PROSITE" id="PS00782">
    <property type="entry name" value="TFIIB"/>
    <property type="match status" value="1"/>
</dbReference>
<feature type="region of interest" description="Disordered" evidence="6">
    <location>
        <begin position="34"/>
        <end position="53"/>
    </location>
</feature>
<evidence type="ECO:0000256" key="2">
    <source>
        <dbReference type="ARBA" id="ARBA00013932"/>
    </source>
</evidence>
<name>A0A4P2VD29_9ARCH</name>
<keyword evidence="8" id="KW-0396">Initiation factor</keyword>
<dbReference type="GO" id="GO:0097550">
    <property type="term" value="C:transcription preinitiation complex"/>
    <property type="evidence" value="ECO:0007669"/>
    <property type="project" value="TreeGrafter"/>
</dbReference>
<organism evidence="8 9">
    <name type="scientific">Conexivisphaera calida</name>
    <dbReference type="NCBI Taxonomy" id="1874277"/>
    <lineage>
        <taxon>Archaea</taxon>
        <taxon>Nitrososphaerota</taxon>
        <taxon>Conexivisphaeria</taxon>
        <taxon>Conexivisphaerales</taxon>
        <taxon>Conexivisphaeraceae</taxon>
        <taxon>Conexivisphaera</taxon>
    </lineage>
</organism>
<dbReference type="KEGG" id="ccai:NAS2_0662"/>
<dbReference type="Proteomes" id="UP000509448">
    <property type="component" value="Chromosome"/>
</dbReference>
<dbReference type="InterPro" id="IPR000812">
    <property type="entry name" value="TFIIB"/>
</dbReference>
<accession>A0A4P2VD29</accession>